<feature type="region of interest" description="Disordered" evidence="1">
    <location>
        <begin position="49"/>
        <end position="68"/>
    </location>
</feature>
<keyword evidence="3" id="KW-1185">Reference proteome</keyword>
<proteinExistence type="predicted"/>
<gene>
    <name evidence="2" type="ORF">RM445_19495</name>
</gene>
<evidence type="ECO:0000256" key="1">
    <source>
        <dbReference type="SAM" id="MobiDB-lite"/>
    </source>
</evidence>
<comment type="caution">
    <text evidence="2">The sequence shown here is derived from an EMBL/GenBank/DDBJ whole genome shotgun (WGS) entry which is preliminary data.</text>
</comment>
<sequence length="106" mass="11805">MTTPLDRTRYRPRGPINRRALRKYAEFWMALQAVGDALGQAEKLAAKITDAQPAKASNGRGGRRSWSVATPEEMRAAAKKAHGSLRVIATSAKRWEADLVSRDWRA</sequence>
<dbReference type="EMBL" id="JAVREJ010000014">
    <property type="protein sequence ID" value="MDT0351712.1"/>
    <property type="molecule type" value="Genomic_DNA"/>
</dbReference>
<protein>
    <recommendedName>
        <fullName evidence="4">Lsr2 protein</fullName>
    </recommendedName>
</protein>
<evidence type="ECO:0000313" key="2">
    <source>
        <dbReference type="EMBL" id="MDT0351712.1"/>
    </source>
</evidence>
<reference evidence="3" key="1">
    <citation type="submission" date="2023-07" db="EMBL/GenBank/DDBJ databases">
        <title>30 novel species of actinomycetes from the DSMZ collection.</title>
        <authorList>
            <person name="Nouioui I."/>
        </authorList>
    </citation>
    <scope>NUCLEOTIDE SEQUENCE [LARGE SCALE GENOMIC DNA]</scope>
    <source>
        <strain evidence="3">DSM 45834</strain>
    </source>
</reference>
<dbReference type="RefSeq" id="WP_311558139.1">
    <property type="nucleotide sequence ID" value="NZ_JAVREJ010000014.1"/>
</dbReference>
<evidence type="ECO:0008006" key="4">
    <source>
        <dbReference type="Google" id="ProtNLM"/>
    </source>
</evidence>
<accession>A0ABU2NCM3</accession>
<evidence type="ECO:0000313" key="3">
    <source>
        <dbReference type="Proteomes" id="UP001183202"/>
    </source>
</evidence>
<name>A0ABU2NCM3_9PSEU</name>
<organism evidence="2 3">
    <name type="scientific">Pseudonocardia charpentierae</name>
    <dbReference type="NCBI Taxonomy" id="3075545"/>
    <lineage>
        <taxon>Bacteria</taxon>
        <taxon>Bacillati</taxon>
        <taxon>Actinomycetota</taxon>
        <taxon>Actinomycetes</taxon>
        <taxon>Pseudonocardiales</taxon>
        <taxon>Pseudonocardiaceae</taxon>
        <taxon>Pseudonocardia</taxon>
    </lineage>
</organism>
<dbReference type="Proteomes" id="UP001183202">
    <property type="component" value="Unassembled WGS sequence"/>
</dbReference>